<dbReference type="OrthoDB" id="7843639at2"/>
<dbReference type="RefSeq" id="WP_103221974.1">
    <property type="nucleotide sequence ID" value="NZ_PPCN01000002.1"/>
</dbReference>
<evidence type="ECO:0000256" key="9">
    <source>
        <dbReference type="RuleBase" id="RU369079"/>
    </source>
</evidence>
<keyword evidence="5 9" id="KW-0812">Transmembrane</keyword>
<sequence>MQRVDNWVTRFEEGVLAFLLAAMTIVSFTQVVARYGFNSGWTGALEFTRILFAWLILFGMSYGVKIGSHLGVDAVIRLFPKPMFRVVAVFGALCGAVYALTLLHSEWLHIFGLNTRGGAIDYWQKMYKIGIGLDDLRYPQAIIENFGTQERVQRWIAYLILPIGLALFLFRCLQAAWQIVTGERELMIAAHEAEDLVAENKDILKD</sequence>
<evidence type="ECO:0000256" key="1">
    <source>
        <dbReference type="ARBA" id="ARBA00004429"/>
    </source>
</evidence>
<keyword evidence="2 9" id="KW-0813">Transport</keyword>
<dbReference type="InterPro" id="IPR007387">
    <property type="entry name" value="TRAP_DctQ"/>
</dbReference>
<feature type="transmembrane region" description="Helical" evidence="9">
    <location>
        <begin position="84"/>
        <end position="103"/>
    </location>
</feature>
<evidence type="ECO:0000256" key="5">
    <source>
        <dbReference type="ARBA" id="ARBA00022692"/>
    </source>
</evidence>
<dbReference type="Pfam" id="PF04290">
    <property type="entry name" value="DctQ"/>
    <property type="match status" value="1"/>
</dbReference>
<dbReference type="GO" id="GO:0022857">
    <property type="term" value="F:transmembrane transporter activity"/>
    <property type="evidence" value="ECO:0007669"/>
    <property type="project" value="UniProtKB-UniRule"/>
</dbReference>
<dbReference type="InterPro" id="IPR055348">
    <property type="entry name" value="DctQ"/>
</dbReference>
<evidence type="ECO:0000256" key="6">
    <source>
        <dbReference type="ARBA" id="ARBA00022989"/>
    </source>
</evidence>
<evidence type="ECO:0000256" key="2">
    <source>
        <dbReference type="ARBA" id="ARBA00022448"/>
    </source>
</evidence>
<keyword evidence="7 9" id="KW-0472">Membrane</keyword>
<keyword evidence="6 9" id="KW-1133">Transmembrane helix</keyword>
<organism evidence="11 12">
    <name type="scientific">Roseibium marinum</name>
    <dbReference type="NCBI Taxonomy" id="281252"/>
    <lineage>
        <taxon>Bacteria</taxon>
        <taxon>Pseudomonadati</taxon>
        <taxon>Pseudomonadota</taxon>
        <taxon>Alphaproteobacteria</taxon>
        <taxon>Hyphomicrobiales</taxon>
        <taxon>Stappiaceae</taxon>
        <taxon>Roseibium</taxon>
    </lineage>
</organism>
<dbReference type="Proteomes" id="UP000236959">
    <property type="component" value="Unassembled WGS sequence"/>
</dbReference>
<evidence type="ECO:0000313" key="11">
    <source>
        <dbReference type="EMBL" id="POF33017.1"/>
    </source>
</evidence>
<dbReference type="GO" id="GO:0015740">
    <property type="term" value="P:C4-dicarboxylate transport"/>
    <property type="evidence" value="ECO:0007669"/>
    <property type="project" value="TreeGrafter"/>
</dbReference>
<name>A0A2S3UZ81_9HYPH</name>
<dbReference type="EMBL" id="PPCN01000002">
    <property type="protein sequence ID" value="POF33017.1"/>
    <property type="molecule type" value="Genomic_DNA"/>
</dbReference>
<comment type="caution">
    <text evidence="11">The sequence shown here is derived from an EMBL/GenBank/DDBJ whole genome shotgun (WGS) entry which is preliminary data.</text>
</comment>
<keyword evidence="12" id="KW-1185">Reference proteome</keyword>
<protein>
    <recommendedName>
        <fullName evidence="9">TRAP transporter small permease protein</fullName>
    </recommendedName>
</protein>
<evidence type="ECO:0000256" key="3">
    <source>
        <dbReference type="ARBA" id="ARBA00022475"/>
    </source>
</evidence>
<feature type="transmembrane region" description="Helical" evidence="9">
    <location>
        <begin position="47"/>
        <end position="64"/>
    </location>
</feature>
<accession>A0A2S3UZ81</accession>
<keyword evidence="4 9" id="KW-0997">Cell inner membrane</keyword>
<evidence type="ECO:0000259" key="10">
    <source>
        <dbReference type="Pfam" id="PF04290"/>
    </source>
</evidence>
<feature type="domain" description="Tripartite ATP-independent periplasmic transporters DctQ component" evidence="10">
    <location>
        <begin position="23"/>
        <end position="107"/>
    </location>
</feature>
<evidence type="ECO:0000313" key="12">
    <source>
        <dbReference type="Proteomes" id="UP000236959"/>
    </source>
</evidence>
<dbReference type="AlphaFoldDB" id="A0A2S3UZ81"/>
<comment type="similarity">
    <text evidence="8 9">Belongs to the TRAP transporter small permease family.</text>
</comment>
<evidence type="ECO:0000256" key="4">
    <source>
        <dbReference type="ARBA" id="ARBA00022519"/>
    </source>
</evidence>
<dbReference type="PANTHER" id="PTHR35011:SF2">
    <property type="entry name" value="2,3-DIKETO-L-GULONATE TRAP TRANSPORTER SMALL PERMEASE PROTEIN YIAM"/>
    <property type="match status" value="1"/>
</dbReference>
<comment type="subcellular location">
    <subcellularLocation>
        <location evidence="1 9">Cell inner membrane</location>
        <topology evidence="1 9">Multi-pass membrane protein</topology>
    </subcellularLocation>
</comment>
<dbReference type="PANTHER" id="PTHR35011">
    <property type="entry name" value="2,3-DIKETO-L-GULONATE TRAP TRANSPORTER SMALL PERMEASE PROTEIN YIAM"/>
    <property type="match status" value="1"/>
</dbReference>
<gene>
    <name evidence="11" type="ORF">CLV41_102423</name>
</gene>
<comment type="function">
    <text evidence="9">Part of the tripartite ATP-independent periplasmic (TRAP) transport system.</text>
</comment>
<feature type="transmembrane region" description="Helical" evidence="9">
    <location>
        <begin position="155"/>
        <end position="177"/>
    </location>
</feature>
<evidence type="ECO:0000256" key="7">
    <source>
        <dbReference type="ARBA" id="ARBA00023136"/>
    </source>
</evidence>
<feature type="transmembrane region" description="Helical" evidence="9">
    <location>
        <begin position="15"/>
        <end position="35"/>
    </location>
</feature>
<comment type="subunit">
    <text evidence="9">The complex comprises the extracytoplasmic solute receptor protein and the two transmembrane proteins.</text>
</comment>
<reference evidence="11 12" key="1">
    <citation type="submission" date="2018-01" db="EMBL/GenBank/DDBJ databases">
        <title>Genomic Encyclopedia of Archaeal and Bacterial Type Strains, Phase II (KMG-II): from individual species to whole genera.</title>
        <authorList>
            <person name="Goeker M."/>
        </authorList>
    </citation>
    <scope>NUCLEOTIDE SEQUENCE [LARGE SCALE GENOMIC DNA]</scope>
    <source>
        <strain evidence="11 12">DSM 17023</strain>
    </source>
</reference>
<keyword evidence="3" id="KW-1003">Cell membrane</keyword>
<evidence type="ECO:0000256" key="8">
    <source>
        <dbReference type="ARBA" id="ARBA00038436"/>
    </source>
</evidence>
<proteinExistence type="inferred from homology"/>
<dbReference type="GO" id="GO:0005886">
    <property type="term" value="C:plasma membrane"/>
    <property type="evidence" value="ECO:0007669"/>
    <property type="project" value="UniProtKB-SubCell"/>
</dbReference>